<reference evidence="1" key="1">
    <citation type="submission" date="2018-06" db="EMBL/GenBank/DDBJ databases">
        <authorList>
            <person name="Zhirakovskaya E."/>
        </authorList>
    </citation>
    <scope>NUCLEOTIDE SEQUENCE</scope>
</reference>
<evidence type="ECO:0000313" key="1">
    <source>
        <dbReference type="EMBL" id="VAV94065.1"/>
    </source>
</evidence>
<sequence>MLQTSTLQTDKGDAAIVVDSTAVSPFVVVCEHAGVAIPAALGNLGLSETELQSHIAWDPGAAPVAEMLAKTLKGTLVKQRYSRLVYDCNRPPSSDEAMRQLSESTKIPGNYDLSGEEKHWRTENIYNAFHKAIGEQLDRRPDPVMVTVHSFTPVYNRIERAVDIGVLHDTDSRLADAMLSELVFDDDILVRRNEPYGPRDGVTHTLVKHGEKRPILNVMIEIKNTLIADDNSQRQYADQLAKTVKIAVNKISTTD</sequence>
<organism evidence="1">
    <name type="scientific">hydrothermal vent metagenome</name>
    <dbReference type="NCBI Taxonomy" id="652676"/>
    <lineage>
        <taxon>unclassified sequences</taxon>
        <taxon>metagenomes</taxon>
        <taxon>ecological metagenomes</taxon>
    </lineage>
</organism>
<proteinExistence type="predicted"/>
<dbReference type="SUPFAM" id="SSF53187">
    <property type="entry name" value="Zn-dependent exopeptidases"/>
    <property type="match status" value="1"/>
</dbReference>
<dbReference type="InterPro" id="IPR011227">
    <property type="entry name" value="UCP029730"/>
</dbReference>
<protein>
    <recommendedName>
        <fullName evidence="2">N-formylglutamate deformylase</fullName>
    </recommendedName>
</protein>
<evidence type="ECO:0008006" key="2">
    <source>
        <dbReference type="Google" id="ProtNLM"/>
    </source>
</evidence>
<dbReference type="PIRSF" id="PIRSF029730">
    <property type="entry name" value="UCP029730"/>
    <property type="match status" value="1"/>
</dbReference>
<dbReference type="InterPro" id="IPR007709">
    <property type="entry name" value="N-FG_amidohydro"/>
</dbReference>
<accession>A0A3B0SGJ8</accession>
<dbReference type="Pfam" id="PF05013">
    <property type="entry name" value="FGase"/>
    <property type="match status" value="1"/>
</dbReference>
<name>A0A3B0SGJ8_9ZZZZ</name>
<dbReference type="Gene3D" id="3.40.630.40">
    <property type="entry name" value="Zn-dependent exopeptidases"/>
    <property type="match status" value="1"/>
</dbReference>
<dbReference type="AlphaFoldDB" id="A0A3B0SGJ8"/>
<dbReference type="EMBL" id="UOEC01000115">
    <property type="protein sequence ID" value="VAV94065.1"/>
    <property type="molecule type" value="Genomic_DNA"/>
</dbReference>
<gene>
    <name evidence="1" type="ORF">MNBD_ALPHA08-1957</name>
</gene>